<gene>
    <name evidence="14" type="primary">agrp</name>
    <name evidence="14" type="ORF">DAT39_013194</name>
</gene>
<dbReference type="Pfam" id="PF05039">
    <property type="entry name" value="Agouti"/>
    <property type="match status" value="1"/>
</dbReference>
<keyword evidence="2" id="KW-0964">Secreted</keyword>
<evidence type="ECO:0000256" key="9">
    <source>
        <dbReference type="ARBA" id="ARBA00065157"/>
    </source>
</evidence>
<dbReference type="InterPro" id="IPR027300">
    <property type="entry name" value="Agouti_dom"/>
</dbReference>
<comment type="caution">
    <text evidence="14">The sequence shown here is derived from an EMBL/GenBank/DDBJ whole genome shotgun (WGS) entry which is preliminary data.</text>
</comment>
<feature type="transmembrane region" description="Helical" evidence="12">
    <location>
        <begin position="26"/>
        <end position="50"/>
    </location>
</feature>
<evidence type="ECO:0000259" key="13">
    <source>
        <dbReference type="PROSITE" id="PS51150"/>
    </source>
</evidence>
<keyword evidence="12" id="KW-0472">Membrane</keyword>
<dbReference type="PROSITE" id="PS51150">
    <property type="entry name" value="AGOUTI_2"/>
    <property type="match status" value="1"/>
</dbReference>
<dbReference type="GO" id="GO:0008343">
    <property type="term" value="P:adult feeding behavior"/>
    <property type="evidence" value="ECO:0007669"/>
    <property type="project" value="TreeGrafter"/>
</dbReference>
<feature type="disulfide bond" evidence="11">
    <location>
        <begin position="138"/>
        <end position="156"/>
    </location>
</feature>
<dbReference type="PROSITE" id="PS60024">
    <property type="entry name" value="AGOUTI_1"/>
    <property type="match status" value="1"/>
</dbReference>
<keyword evidence="12" id="KW-0812">Transmembrane</keyword>
<evidence type="ECO:0000256" key="3">
    <source>
        <dbReference type="ARBA" id="ARBA00022729"/>
    </source>
</evidence>
<feature type="domain" description="Agouti" evidence="13">
    <location>
        <begin position="124"/>
        <end position="163"/>
    </location>
</feature>
<dbReference type="FunFam" id="4.10.760.10:FF:000003">
    <property type="entry name" value="Agouti-related peptide 2"/>
    <property type="match status" value="1"/>
</dbReference>
<comment type="subcellular location">
    <subcellularLocation>
        <location evidence="7">Golgi apparatus lumen</location>
    </subcellularLocation>
    <subcellularLocation>
        <location evidence="1">Secreted</location>
    </subcellularLocation>
</comment>
<comment type="subunit">
    <text evidence="9">Interacts with melanocortin receptors MC3R, MC4R and MC5R.</text>
</comment>
<reference evidence="14" key="1">
    <citation type="submission" date="2020-07" db="EMBL/GenBank/DDBJ databases">
        <title>Clarias magur genome sequencing, assembly and annotation.</title>
        <authorList>
            <person name="Kushwaha B."/>
            <person name="Kumar R."/>
            <person name="Das P."/>
            <person name="Joshi C.G."/>
            <person name="Kumar D."/>
            <person name="Nagpure N.S."/>
            <person name="Pandey M."/>
            <person name="Agarwal S."/>
            <person name="Srivastava S."/>
            <person name="Singh M."/>
            <person name="Sahoo L."/>
            <person name="Jayasankar P."/>
            <person name="Meher P.K."/>
            <person name="Koringa P.G."/>
            <person name="Iquebal M.A."/>
            <person name="Das S.P."/>
            <person name="Bit A."/>
            <person name="Patnaik S."/>
            <person name="Patel N."/>
            <person name="Shah T.M."/>
            <person name="Hinsu A."/>
            <person name="Jena J.K."/>
        </authorList>
    </citation>
    <scope>NUCLEOTIDE SEQUENCE</scope>
    <source>
        <strain evidence="14">CIFAMagur01</strain>
        <tissue evidence="14">Testis</tissue>
    </source>
</reference>
<dbReference type="SMART" id="SM00792">
    <property type="entry name" value="Agouti"/>
    <property type="match status" value="1"/>
</dbReference>
<dbReference type="PANTHER" id="PTHR16551">
    <property type="entry name" value="AGOUTI RELATED"/>
    <property type="match status" value="1"/>
</dbReference>
<dbReference type="SUPFAM" id="SSF57055">
    <property type="entry name" value="Agouti-related protein"/>
    <property type="match status" value="1"/>
</dbReference>
<evidence type="ECO:0000256" key="8">
    <source>
        <dbReference type="ARBA" id="ARBA00056588"/>
    </source>
</evidence>
<dbReference type="OrthoDB" id="9942042at2759"/>
<keyword evidence="15" id="KW-1185">Reference proteome</keyword>
<evidence type="ECO:0000313" key="14">
    <source>
        <dbReference type="EMBL" id="KAF5897076.1"/>
    </source>
</evidence>
<feature type="disulfide bond" evidence="11">
    <location>
        <begin position="131"/>
        <end position="145"/>
    </location>
</feature>
<feature type="disulfide bond" evidence="11">
    <location>
        <begin position="142"/>
        <end position="163"/>
    </location>
</feature>
<evidence type="ECO:0000256" key="6">
    <source>
        <dbReference type="ARBA" id="ARBA00023157"/>
    </source>
</evidence>
<dbReference type="Gene3D" id="4.10.760.10">
    <property type="entry name" value="Agouti domain"/>
    <property type="match status" value="1"/>
</dbReference>
<dbReference type="PANTHER" id="PTHR16551:SF4">
    <property type="entry name" value="AGOUTI-RELATED PROTEIN"/>
    <property type="match status" value="1"/>
</dbReference>
<keyword evidence="12" id="KW-1133">Transmembrane helix</keyword>
<evidence type="ECO:0000313" key="15">
    <source>
        <dbReference type="Proteomes" id="UP000727407"/>
    </source>
</evidence>
<comment type="function">
    <text evidence="8">Plays a role in weight homeostasis. Involved in the control of feeding behavior through the central melanocortin system. Acts as alpha melanocyte-stimulating hormone antagonist by inhibiting cAMP production mediated by stimulation of melanocortin receptors within the hypothalamus and adrenal gland. Has very low activity with MC5R. Is an inverse agonist for MC3R and MC4R being able to suppress their constitutive activity. It promotes MC3R and MC4R endocytosis in an arrestin-dependent manner.</text>
</comment>
<organism evidence="14 15">
    <name type="scientific">Clarias magur</name>
    <name type="common">Asian catfish</name>
    <name type="synonym">Macropteronotus magur</name>
    <dbReference type="NCBI Taxonomy" id="1594786"/>
    <lineage>
        <taxon>Eukaryota</taxon>
        <taxon>Metazoa</taxon>
        <taxon>Chordata</taxon>
        <taxon>Craniata</taxon>
        <taxon>Vertebrata</taxon>
        <taxon>Euteleostomi</taxon>
        <taxon>Actinopterygii</taxon>
        <taxon>Neopterygii</taxon>
        <taxon>Teleostei</taxon>
        <taxon>Ostariophysi</taxon>
        <taxon>Siluriformes</taxon>
        <taxon>Clariidae</taxon>
        <taxon>Clarias</taxon>
    </lineage>
</organism>
<dbReference type="GO" id="GO:0007218">
    <property type="term" value="P:neuropeptide signaling pathway"/>
    <property type="evidence" value="ECO:0007669"/>
    <property type="project" value="TreeGrafter"/>
</dbReference>
<keyword evidence="3" id="KW-0732">Signal</keyword>
<evidence type="ECO:0000256" key="5">
    <source>
        <dbReference type="ARBA" id="ARBA00023034"/>
    </source>
</evidence>
<evidence type="ECO:0000256" key="1">
    <source>
        <dbReference type="ARBA" id="ARBA00004613"/>
    </source>
</evidence>
<dbReference type="AlphaFoldDB" id="A0A8J4X1D1"/>
<protein>
    <recommendedName>
        <fullName evidence="10">Agouti-related protein</fullName>
    </recommendedName>
</protein>
<proteinExistence type="predicted"/>
<accession>A0A8J4X1D1</accession>
<evidence type="ECO:0000256" key="11">
    <source>
        <dbReference type="PROSITE-ProRule" id="PRU00494"/>
    </source>
</evidence>
<dbReference type="GO" id="GO:0009755">
    <property type="term" value="P:hormone-mediated signaling pathway"/>
    <property type="evidence" value="ECO:0007669"/>
    <property type="project" value="InterPro"/>
</dbReference>
<evidence type="ECO:0000256" key="10">
    <source>
        <dbReference type="ARBA" id="ARBA00068128"/>
    </source>
</evidence>
<evidence type="ECO:0000256" key="12">
    <source>
        <dbReference type="SAM" id="Phobius"/>
    </source>
</evidence>
<keyword evidence="6 11" id="KW-1015">Disulfide bond</keyword>
<dbReference type="GO" id="GO:0005615">
    <property type="term" value="C:extracellular space"/>
    <property type="evidence" value="ECO:0007669"/>
    <property type="project" value="TreeGrafter"/>
</dbReference>
<dbReference type="GO" id="GO:0005184">
    <property type="term" value="F:neuropeptide hormone activity"/>
    <property type="evidence" value="ECO:0007669"/>
    <property type="project" value="TreeGrafter"/>
</dbReference>
<evidence type="ECO:0000256" key="4">
    <source>
        <dbReference type="ARBA" id="ARBA00022854"/>
    </source>
</evidence>
<keyword evidence="5" id="KW-0333">Golgi apparatus</keyword>
<keyword evidence="4" id="KW-0960">Knottin</keyword>
<dbReference type="InterPro" id="IPR007733">
    <property type="entry name" value="Agouti"/>
</dbReference>
<feature type="disulfide bond" evidence="11">
    <location>
        <begin position="124"/>
        <end position="139"/>
    </location>
</feature>
<dbReference type="GO" id="GO:0070996">
    <property type="term" value="F:type 1 melanocortin receptor binding"/>
    <property type="evidence" value="ECO:0007669"/>
    <property type="project" value="TreeGrafter"/>
</dbReference>
<name>A0A8J4X1D1_CLAMG</name>
<dbReference type="EMBL" id="QNUK01000249">
    <property type="protein sequence ID" value="KAF5897076.1"/>
    <property type="molecule type" value="Genomic_DNA"/>
</dbReference>
<sequence length="168" mass="18787">MCQSSNLSHLSPVNSQLADRGNISDAVVMLSVVIFCWLSLSALQVASGLVRTNRMEVSHPSLRRTDALFFPDITVQDSGPEVDAVQLRIDSVEEQLMVDPVSYDEDTADAVQLQRRGTRSPGRCIPHQQSCLGHQLPCCDSCDTCYCRFFKAFCYCRSMDHSCKHRRA</sequence>
<evidence type="ECO:0000256" key="7">
    <source>
        <dbReference type="ARBA" id="ARBA00023769"/>
    </source>
</evidence>
<evidence type="ECO:0000256" key="2">
    <source>
        <dbReference type="ARBA" id="ARBA00022525"/>
    </source>
</evidence>
<feature type="disulfide bond" evidence="11">
    <location>
        <begin position="147"/>
        <end position="154"/>
    </location>
</feature>
<dbReference type="Proteomes" id="UP000727407">
    <property type="component" value="Unassembled WGS sequence"/>
</dbReference>
<dbReference type="GO" id="GO:0005796">
    <property type="term" value="C:Golgi lumen"/>
    <property type="evidence" value="ECO:0007669"/>
    <property type="project" value="UniProtKB-SubCell"/>
</dbReference>
<dbReference type="GO" id="GO:2000253">
    <property type="term" value="P:positive regulation of feeding behavior"/>
    <property type="evidence" value="ECO:0007669"/>
    <property type="project" value="TreeGrafter"/>
</dbReference>
<dbReference type="InterPro" id="IPR036836">
    <property type="entry name" value="Agouti_dom_sf"/>
</dbReference>